<evidence type="ECO:0000313" key="6">
    <source>
        <dbReference type="Proteomes" id="UP001500957"/>
    </source>
</evidence>
<dbReference type="InterPro" id="IPR001650">
    <property type="entry name" value="Helicase_C-like"/>
</dbReference>
<keyword evidence="1" id="KW-0547">Nucleotide-binding</keyword>
<evidence type="ECO:0000313" key="5">
    <source>
        <dbReference type="EMBL" id="GAA0628990.1"/>
    </source>
</evidence>
<evidence type="ECO:0000259" key="4">
    <source>
        <dbReference type="PROSITE" id="PS51194"/>
    </source>
</evidence>
<dbReference type="PROSITE" id="PS51194">
    <property type="entry name" value="HELICASE_CTER"/>
    <property type="match status" value="1"/>
</dbReference>
<feature type="domain" description="Helicase C-terminal" evidence="4">
    <location>
        <begin position="877"/>
        <end position="1061"/>
    </location>
</feature>
<dbReference type="SMART" id="SM00490">
    <property type="entry name" value="HELICc"/>
    <property type="match status" value="1"/>
</dbReference>
<dbReference type="InterPro" id="IPR027417">
    <property type="entry name" value="P-loop_NTPase"/>
</dbReference>
<feature type="domain" description="Helicase ATP-binding" evidence="3">
    <location>
        <begin position="101"/>
        <end position="313"/>
    </location>
</feature>
<name>A0ABP3S8H5_9ACTN</name>
<dbReference type="PANTHER" id="PTHR47957">
    <property type="entry name" value="ATP-DEPENDENT HELICASE HRQ1"/>
    <property type="match status" value="1"/>
</dbReference>
<accession>A0ABP3S8H5</accession>
<keyword evidence="2" id="KW-0067">ATP-binding</keyword>
<sequence length="1647" mass="179680">MTRSLDPLTTSDAIKAAYRRYLGGLLAPRDARLAYALDQAIAAAIGEGVTKGPLLEVTPPYSPGATLRELIADGVLHPDIADLARVLPLDRPLYRHQHAAIVKAAAGRNLVVATGTGSGKTESFLLPILDRLVRERAAGTLGPGVRALLLYPMNALANDQMKRLRTLLAALPEVTFGRYTGDTKNSEKDAREAFAVQHPGETPLPNELLSREVMRRTPPHLLLTNYAMLEYLLLRPQDMDLFEGEHDGHWQFLVVDEAHCYDGTRGAEFAMLLRRLKDRVGGERALQCIATSASVGGDNAAVVRFATDLFDSPFVWSDDPAAQDVVTAQRIADPDGPSWGPLPATEYARLLDADPGEVLQAAKDNGHPATDPGRALADEANVRRLRSLLRHGPQPLTEIADALFPTDPAAAAHATALVALANSTVDDAGTPVLSARFHLFARATEGAFACFGASGPHVSLNRHERCEECGDACFEFAACTRCGAVHLAGTLESVGGAPTFRSRRSFDEKRMWLALDTGEETDDEDDAVLDTSTQDPNTDPASLCSHCGRLTPGDAFCDGNGCAGAPPVRVRVLKKPPANLRRCMSCGHRGDNAIRLFQAGNEAAVAVLATALYQALPEAPDPAQAERPGGGRKLLLFSDSRQAAAYFAPYFQNSYAGLARRRMLHEGLLAAAADEDGGPVVLRDLVHHTKRVADRNGVFTRHQSAGDRRRELSLWAQREVVGLDERISLEGTGMLVWSLARDPGWPVPAPLLALGLTEHQAWDLLETLVQTLRRQGATSTPEDVDPRDEIFDPRRGPIYARLDGSDPARKVLSWVPTKGQNQRASYLTRVLTALGRTDDPKAMLENMWRLLTSGRIDWLVPSTDKTLGALHQVNHEALRARVVDPERPDDTPLWECDSCRRITGRNVLDVCPTNNCPGRLDRWIPPLPEADPDHYRSVYRGMIPVPLRVEEHTAQWTGDRAAEIQQQFIAGEINALSCSTTFELGVDVGELQAVVLRNMPPSTANYVQRAGRAGRRADSAALVLTYAARRSHDLSAYAAPDRMIAGEVRAPYIPLDNERIDRRHAHSIALAAFFRHQFEYTHRIWRKAGEFLLPDDTGVVPADLVAQYLDPVPGSVRASLRAVLPSSVAGAIGVETDAWVEPLTRLLADVRDEFAHDVDIYTKKMDEAAAAKRFPLAARMQKVLNTVTGKDLIGVLAGRNVLPKYGFPTDTVELRLDYADAELARHVELSRDLSTAIYEYAPGGEIVAANALWRSVGLYRLPGRELEEKYYSVCEGCGAFRHQIDRIDDLCPACQTQPRGAARRYTVPVFGFIAAKDKSKTIRKPTRAWHGDTYVTDPGAERTEVTLPLPGGPVLAQVGVRGRLLALSDGPNGRGFAICGWCGYAQPQTEKASAKHTHPATGQDCTGNMSNKSLAHEFETDMLEIVLPPGLAPVKDLALARSMLYALVETACEQLEIARSDVDGTLYHAPSGGTTLMLFDTVPGGAGHVQRIAGSLEQVFRGALRRVADCECGTETSCYRCLRSRGNEPHHELLRRGSAAHVLARLLGAEPPTQGRLAPIPLFDLTPATLPDHRFRLVDDPTEVYEPVLDGQLDLFEGRLVVVLHDDKPVRERLWLDRAEDETVVCLGPTRLDPEAAVGLRLLAAAV</sequence>
<evidence type="ECO:0000256" key="2">
    <source>
        <dbReference type="ARBA" id="ARBA00022840"/>
    </source>
</evidence>
<dbReference type="PROSITE" id="PS51192">
    <property type="entry name" value="HELICASE_ATP_BIND_1"/>
    <property type="match status" value="1"/>
</dbReference>
<evidence type="ECO:0000259" key="3">
    <source>
        <dbReference type="PROSITE" id="PS51192"/>
    </source>
</evidence>
<organism evidence="5 6">
    <name type="scientific">Sporichthya brevicatena</name>
    <dbReference type="NCBI Taxonomy" id="171442"/>
    <lineage>
        <taxon>Bacteria</taxon>
        <taxon>Bacillati</taxon>
        <taxon>Actinomycetota</taxon>
        <taxon>Actinomycetes</taxon>
        <taxon>Sporichthyales</taxon>
        <taxon>Sporichthyaceae</taxon>
        <taxon>Sporichthya</taxon>
    </lineage>
</organism>
<dbReference type="SMART" id="SM00487">
    <property type="entry name" value="DEXDc"/>
    <property type="match status" value="1"/>
</dbReference>
<dbReference type="SUPFAM" id="SSF52540">
    <property type="entry name" value="P-loop containing nucleoside triphosphate hydrolases"/>
    <property type="match status" value="2"/>
</dbReference>
<dbReference type="RefSeq" id="WP_344607257.1">
    <property type="nucleotide sequence ID" value="NZ_BAAAHE010000035.1"/>
</dbReference>
<dbReference type="PANTHER" id="PTHR47957:SF3">
    <property type="entry name" value="ATP-DEPENDENT HELICASE HRQ1"/>
    <property type="match status" value="1"/>
</dbReference>
<keyword evidence="5" id="KW-0347">Helicase</keyword>
<gene>
    <name evidence="5" type="ORF">GCM10009547_35790</name>
</gene>
<proteinExistence type="predicted"/>
<dbReference type="Gene3D" id="3.40.50.300">
    <property type="entry name" value="P-loop containing nucleotide triphosphate hydrolases"/>
    <property type="match status" value="2"/>
</dbReference>
<protein>
    <submittedName>
        <fullName evidence="5">DEAD/DEAH box helicase</fullName>
    </submittedName>
</protein>
<reference evidence="6" key="1">
    <citation type="journal article" date="2019" name="Int. J. Syst. Evol. Microbiol.">
        <title>The Global Catalogue of Microorganisms (GCM) 10K type strain sequencing project: providing services to taxonomists for standard genome sequencing and annotation.</title>
        <authorList>
            <consortium name="The Broad Institute Genomics Platform"/>
            <consortium name="The Broad Institute Genome Sequencing Center for Infectious Disease"/>
            <person name="Wu L."/>
            <person name="Ma J."/>
        </authorList>
    </citation>
    <scope>NUCLEOTIDE SEQUENCE [LARGE SCALE GENOMIC DNA]</scope>
    <source>
        <strain evidence="6">JCM 10671</strain>
    </source>
</reference>
<dbReference type="Pfam" id="PF00271">
    <property type="entry name" value="Helicase_C"/>
    <property type="match status" value="1"/>
</dbReference>
<dbReference type="Pfam" id="PF00270">
    <property type="entry name" value="DEAD"/>
    <property type="match status" value="1"/>
</dbReference>
<dbReference type="InterPro" id="IPR018973">
    <property type="entry name" value="MZB"/>
</dbReference>
<dbReference type="Pfam" id="PF09369">
    <property type="entry name" value="MZB"/>
    <property type="match status" value="1"/>
</dbReference>
<dbReference type="InterPro" id="IPR011545">
    <property type="entry name" value="DEAD/DEAH_box_helicase_dom"/>
</dbReference>
<dbReference type="Proteomes" id="UP001500957">
    <property type="component" value="Unassembled WGS sequence"/>
</dbReference>
<dbReference type="GO" id="GO:0004386">
    <property type="term" value="F:helicase activity"/>
    <property type="evidence" value="ECO:0007669"/>
    <property type="project" value="UniProtKB-KW"/>
</dbReference>
<keyword evidence="5" id="KW-0378">Hydrolase</keyword>
<evidence type="ECO:0000256" key="1">
    <source>
        <dbReference type="ARBA" id="ARBA00022741"/>
    </source>
</evidence>
<dbReference type="EMBL" id="BAAAHE010000035">
    <property type="protein sequence ID" value="GAA0628990.1"/>
    <property type="molecule type" value="Genomic_DNA"/>
</dbReference>
<dbReference type="InterPro" id="IPR014001">
    <property type="entry name" value="Helicase_ATP-bd"/>
</dbReference>
<comment type="caution">
    <text evidence="5">The sequence shown here is derived from an EMBL/GenBank/DDBJ whole genome shotgun (WGS) entry which is preliminary data.</text>
</comment>
<keyword evidence="6" id="KW-1185">Reference proteome</keyword>